<feature type="DNA-binding region" description="OmpR/PhoB-type" evidence="2">
    <location>
        <begin position="265"/>
        <end position="364"/>
    </location>
</feature>
<keyword evidence="1 2" id="KW-0238">DNA-binding</keyword>
<dbReference type="InterPro" id="IPR036388">
    <property type="entry name" value="WH-like_DNA-bd_sf"/>
</dbReference>
<comment type="caution">
    <text evidence="4">The sequence shown here is derived from an EMBL/GenBank/DDBJ whole genome shotgun (WGS) entry which is preliminary data.</text>
</comment>
<gene>
    <name evidence="4" type="ORF">ACFOZ4_32160</name>
</gene>
<dbReference type="Pfam" id="PF00486">
    <property type="entry name" value="Trans_reg_C"/>
    <property type="match status" value="1"/>
</dbReference>
<sequence length="368" mass="40034">MLTSLVEHDWLDGVWLAKLTGDFTDTGHVDLRRIIRKCLADDPAAIVVDLVDVTSDGGVLATALATEQRRAANQGIALAFVLRAQIAEELKATIMGRHLAVFPTVEAARFLAVHLVPRRWLHLTLESQPQSVAYARNQAGAACLDWGVPWLQGAARLIASELVDNAIRHGGGVAELTVSLQRELLRIRVHDHSEHLPSLRVPASPWGDWQDSTSGLQRVDAYATAWGVRKVDDGKVVWATVRIHDTASAKSRLEGQPSAPSRPSGHAVAVGDMVLDPATRLVSLDSRAIQLSSHEFELLDYLMRRAGQIVTKRQLLTDVWRLPDDAASGVVDDGIRSLREKLGDEGSALPYLHTVPGLGVRLTPPVGD</sequence>
<dbReference type="InterPro" id="IPR001867">
    <property type="entry name" value="OmpR/PhoB-type_DNA-bd"/>
</dbReference>
<dbReference type="PANTHER" id="PTHR35526">
    <property type="entry name" value="ANTI-SIGMA-F FACTOR RSBW-RELATED"/>
    <property type="match status" value="1"/>
</dbReference>
<evidence type="ECO:0000313" key="5">
    <source>
        <dbReference type="Proteomes" id="UP001595816"/>
    </source>
</evidence>
<organism evidence="4 5">
    <name type="scientific">Hamadaea flava</name>
    <dbReference type="NCBI Taxonomy" id="1742688"/>
    <lineage>
        <taxon>Bacteria</taxon>
        <taxon>Bacillati</taxon>
        <taxon>Actinomycetota</taxon>
        <taxon>Actinomycetes</taxon>
        <taxon>Micromonosporales</taxon>
        <taxon>Micromonosporaceae</taxon>
        <taxon>Hamadaea</taxon>
    </lineage>
</organism>
<dbReference type="PROSITE" id="PS51755">
    <property type="entry name" value="OMPR_PHOB"/>
    <property type="match status" value="1"/>
</dbReference>
<dbReference type="InterPro" id="IPR016032">
    <property type="entry name" value="Sig_transdc_resp-reg_C-effctor"/>
</dbReference>
<proteinExistence type="predicted"/>
<dbReference type="SUPFAM" id="SSF52091">
    <property type="entry name" value="SpoIIaa-like"/>
    <property type="match status" value="1"/>
</dbReference>
<dbReference type="Proteomes" id="UP001595816">
    <property type="component" value="Unassembled WGS sequence"/>
</dbReference>
<dbReference type="SMART" id="SM00862">
    <property type="entry name" value="Trans_reg_C"/>
    <property type="match status" value="1"/>
</dbReference>
<dbReference type="SUPFAM" id="SSF46894">
    <property type="entry name" value="C-terminal effector domain of the bipartite response regulators"/>
    <property type="match status" value="1"/>
</dbReference>
<dbReference type="CDD" id="cd00383">
    <property type="entry name" value="trans_reg_C"/>
    <property type="match status" value="1"/>
</dbReference>
<dbReference type="RefSeq" id="WP_253763163.1">
    <property type="nucleotide sequence ID" value="NZ_JAMZDZ010000001.1"/>
</dbReference>
<dbReference type="Gene3D" id="3.30.565.10">
    <property type="entry name" value="Histidine kinase-like ATPase, C-terminal domain"/>
    <property type="match status" value="1"/>
</dbReference>
<dbReference type="InterPro" id="IPR036513">
    <property type="entry name" value="STAS_dom_sf"/>
</dbReference>
<dbReference type="CDD" id="cd16936">
    <property type="entry name" value="HATPase_RsbW-like"/>
    <property type="match status" value="1"/>
</dbReference>
<name>A0ABV8LXS5_9ACTN</name>
<dbReference type="EMBL" id="JBHSAY010000020">
    <property type="protein sequence ID" value="MFC4135289.1"/>
    <property type="molecule type" value="Genomic_DNA"/>
</dbReference>
<evidence type="ECO:0000256" key="1">
    <source>
        <dbReference type="ARBA" id="ARBA00023125"/>
    </source>
</evidence>
<evidence type="ECO:0000313" key="4">
    <source>
        <dbReference type="EMBL" id="MFC4135289.1"/>
    </source>
</evidence>
<accession>A0ABV8LXS5</accession>
<dbReference type="Gene3D" id="3.30.750.24">
    <property type="entry name" value="STAS domain"/>
    <property type="match status" value="1"/>
</dbReference>
<keyword evidence="5" id="KW-1185">Reference proteome</keyword>
<dbReference type="SUPFAM" id="SSF55874">
    <property type="entry name" value="ATPase domain of HSP90 chaperone/DNA topoisomerase II/histidine kinase"/>
    <property type="match status" value="1"/>
</dbReference>
<dbReference type="InterPro" id="IPR036890">
    <property type="entry name" value="HATPase_C_sf"/>
</dbReference>
<protein>
    <submittedName>
        <fullName evidence="4">Winged helix-turn-helix domain-containing protein</fullName>
    </submittedName>
</protein>
<evidence type="ECO:0000256" key="2">
    <source>
        <dbReference type="PROSITE-ProRule" id="PRU01091"/>
    </source>
</evidence>
<dbReference type="Gene3D" id="1.10.10.10">
    <property type="entry name" value="Winged helix-like DNA-binding domain superfamily/Winged helix DNA-binding domain"/>
    <property type="match status" value="1"/>
</dbReference>
<reference evidence="5" key="1">
    <citation type="journal article" date="2019" name="Int. J. Syst. Evol. Microbiol.">
        <title>The Global Catalogue of Microorganisms (GCM) 10K type strain sequencing project: providing services to taxonomists for standard genome sequencing and annotation.</title>
        <authorList>
            <consortium name="The Broad Institute Genomics Platform"/>
            <consortium name="The Broad Institute Genome Sequencing Center for Infectious Disease"/>
            <person name="Wu L."/>
            <person name="Ma J."/>
        </authorList>
    </citation>
    <scope>NUCLEOTIDE SEQUENCE [LARGE SCALE GENOMIC DNA]</scope>
    <source>
        <strain evidence="5">CGMCC 4.7289</strain>
    </source>
</reference>
<evidence type="ECO:0000259" key="3">
    <source>
        <dbReference type="PROSITE" id="PS51755"/>
    </source>
</evidence>
<dbReference type="InterPro" id="IPR050267">
    <property type="entry name" value="Anti-sigma-factor_SerPK"/>
</dbReference>
<dbReference type="PANTHER" id="PTHR35526:SF3">
    <property type="entry name" value="ANTI-SIGMA-F FACTOR RSBW"/>
    <property type="match status" value="1"/>
</dbReference>
<feature type="domain" description="OmpR/PhoB-type" evidence="3">
    <location>
        <begin position="265"/>
        <end position="364"/>
    </location>
</feature>